<evidence type="ECO:0000256" key="1">
    <source>
        <dbReference type="SAM" id="MobiDB-lite"/>
    </source>
</evidence>
<reference evidence="2 3" key="1">
    <citation type="submission" date="2019-05" db="EMBL/GenBank/DDBJ databases">
        <title>Mikania micrantha, genome provides insights into the molecular mechanism of rapid growth.</title>
        <authorList>
            <person name="Liu B."/>
        </authorList>
    </citation>
    <scope>NUCLEOTIDE SEQUENCE [LARGE SCALE GENOMIC DNA]</scope>
    <source>
        <strain evidence="2">NLD-2019</strain>
        <tissue evidence="2">Leaf</tissue>
    </source>
</reference>
<organism evidence="2 3">
    <name type="scientific">Mikania micrantha</name>
    <name type="common">bitter vine</name>
    <dbReference type="NCBI Taxonomy" id="192012"/>
    <lineage>
        <taxon>Eukaryota</taxon>
        <taxon>Viridiplantae</taxon>
        <taxon>Streptophyta</taxon>
        <taxon>Embryophyta</taxon>
        <taxon>Tracheophyta</taxon>
        <taxon>Spermatophyta</taxon>
        <taxon>Magnoliopsida</taxon>
        <taxon>eudicotyledons</taxon>
        <taxon>Gunneridae</taxon>
        <taxon>Pentapetalae</taxon>
        <taxon>asterids</taxon>
        <taxon>campanulids</taxon>
        <taxon>Asterales</taxon>
        <taxon>Asteraceae</taxon>
        <taxon>Asteroideae</taxon>
        <taxon>Heliantheae alliance</taxon>
        <taxon>Eupatorieae</taxon>
        <taxon>Mikania</taxon>
    </lineage>
</organism>
<evidence type="ECO:0000313" key="3">
    <source>
        <dbReference type="Proteomes" id="UP000326396"/>
    </source>
</evidence>
<gene>
    <name evidence="2" type="ORF">E3N88_16284</name>
</gene>
<sequence>MNKITKPISSPGRSDKFPPPLMRFLRSNVGSKSRRRSRASPMFVRKKNTVIETTQEPSSPKVTCIGQVRVRRSKKTKKTTAGTTLRRHRNRHCRYLKKLKPRSFCNIWSKLSKWVSVFRCGNCKTTGDVHVSPAVNEIPMSVSQNVTGDNEKEEQEHEEQEHEEEQEENEDVIPRSLPENAFLLTRCRSAPYRSSSLASIFRESTMAETRKDQKVAEDKTNQTIKDQDDTCNEGNGDDQELKPIKSSPLILSRCKSEPARRWDQLLV</sequence>
<dbReference type="AlphaFoldDB" id="A0A5N6NXZ3"/>
<feature type="region of interest" description="Disordered" evidence="1">
    <location>
        <begin position="136"/>
        <end position="175"/>
    </location>
</feature>
<feature type="compositionally biased region" description="Acidic residues" evidence="1">
    <location>
        <begin position="229"/>
        <end position="238"/>
    </location>
</feature>
<comment type="caution">
    <text evidence="2">The sequence shown here is derived from an EMBL/GenBank/DDBJ whole genome shotgun (WGS) entry which is preliminary data.</text>
</comment>
<accession>A0A5N6NXZ3</accession>
<dbReference type="PANTHER" id="PTHR33448">
    <property type="entry name" value="CHLOROPLAST PROTEIN HCF243-RELATED"/>
    <property type="match status" value="1"/>
</dbReference>
<proteinExistence type="predicted"/>
<feature type="compositionally biased region" description="Basic and acidic residues" evidence="1">
    <location>
        <begin position="208"/>
        <end position="228"/>
    </location>
</feature>
<dbReference type="Proteomes" id="UP000326396">
    <property type="component" value="Linkage Group LG16"/>
</dbReference>
<feature type="region of interest" description="Disordered" evidence="1">
    <location>
        <begin position="1"/>
        <end position="20"/>
    </location>
</feature>
<keyword evidence="3" id="KW-1185">Reference proteome</keyword>
<dbReference type="OrthoDB" id="785861at2759"/>
<dbReference type="PANTHER" id="PTHR33448:SF10">
    <property type="entry name" value="PROTAMINE P1 FAMILY PROTEIN"/>
    <property type="match status" value="1"/>
</dbReference>
<evidence type="ECO:0000313" key="2">
    <source>
        <dbReference type="EMBL" id="KAD5508581.1"/>
    </source>
</evidence>
<feature type="region of interest" description="Disordered" evidence="1">
    <location>
        <begin position="205"/>
        <end position="244"/>
    </location>
</feature>
<name>A0A5N6NXZ3_9ASTR</name>
<dbReference type="EMBL" id="SZYD01000008">
    <property type="protein sequence ID" value="KAD5508581.1"/>
    <property type="molecule type" value="Genomic_DNA"/>
</dbReference>
<protein>
    <submittedName>
        <fullName evidence="2">Uncharacterized protein</fullName>
    </submittedName>
</protein>
<feature type="compositionally biased region" description="Acidic residues" evidence="1">
    <location>
        <begin position="151"/>
        <end position="171"/>
    </location>
</feature>